<dbReference type="PANTHER" id="PTHR42852">
    <property type="entry name" value="THIOL:DISULFIDE INTERCHANGE PROTEIN DSBE"/>
    <property type="match status" value="1"/>
</dbReference>
<dbReference type="Proteomes" id="UP000474567">
    <property type="component" value="Unassembled WGS sequence"/>
</dbReference>
<evidence type="ECO:0000313" key="9">
    <source>
        <dbReference type="Proteomes" id="UP001152749"/>
    </source>
</evidence>
<dbReference type="Proteomes" id="UP001152749">
    <property type="component" value="Chromosome"/>
</dbReference>
<evidence type="ECO:0000256" key="2">
    <source>
        <dbReference type="ARBA" id="ARBA00022748"/>
    </source>
</evidence>
<evidence type="ECO:0000256" key="4">
    <source>
        <dbReference type="ARBA" id="ARBA00023284"/>
    </source>
</evidence>
<accession>A0A9W4X889</accession>
<reference evidence="7" key="2">
    <citation type="submission" date="2022-09" db="EMBL/GenBank/DDBJ databases">
        <authorList>
            <person name="Duchaud E."/>
        </authorList>
    </citation>
    <scope>NUCLEOTIDE SEQUENCE</scope>
    <source>
        <strain evidence="7">TRV642</strain>
    </source>
</reference>
<dbReference type="InterPro" id="IPR036249">
    <property type="entry name" value="Thioredoxin-like_sf"/>
</dbReference>
<dbReference type="InterPro" id="IPR000866">
    <property type="entry name" value="AhpC/TSA"/>
</dbReference>
<protein>
    <submittedName>
        <fullName evidence="7">Thiol-disulfide oxidoreductase ResA</fullName>
    </submittedName>
</protein>
<dbReference type="Pfam" id="PF00578">
    <property type="entry name" value="AhpC-TSA"/>
    <property type="match status" value="1"/>
</dbReference>
<evidence type="ECO:0000313" key="6">
    <source>
        <dbReference type="EMBL" id="CAA9199015.1"/>
    </source>
</evidence>
<dbReference type="GO" id="GO:0017004">
    <property type="term" value="P:cytochrome complex assembly"/>
    <property type="evidence" value="ECO:0007669"/>
    <property type="project" value="UniProtKB-KW"/>
</dbReference>
<proteinExistence type="predicted"/>
<dbReference type="GO" id="GO:0016209">
    <property type="term" value="F:antioxidant activity"/>
    <property type="evidence" value="ECO:0007669"/>
    <property type="project" value="InterPro"/>
</dbReference>
<feature type="domain" description="Thioredoxin" evidence="5">
    <location>
        <begin position="40"/>
        <end position="178"/>
    </location>
</feature>
<dbReference type="Gene3D" id="3.40.30.10">
    <property type="entry name" value="Glutaredoxin"/>
    <property type="match status" value="1"/>
</dbReference>
<dbReference type="GO" id="GO:0016491">
    <property type="term" value="F:oxidoreductase activity"/>
    <property type="evidence" value="ECO:0007669"/>
    <property type="project" value="InterPro"/>
</dbReference>
<dbReference type="InterPro" id="IPR013766">
    <property type="entry name" value="Thioredoxin_domain"/>
</dbReference>
<evidence type="ECO:0000313" key="8">
    <source>
        <dbReference type="Proteomes" id="UP000474567"/>
    </source>
</evidence>
<organism evidence="7 9">
    <name type="scientific">Flavobacterium collinsii</name>
    <dbReference type="NCBI Taxonomy" id="1114861"/>
    <lineage>
        <taxon>Bacteria</taxon>
        <taxon>Pseudomonadati</taxon>
        <taxon>Bacteroidota</taxon>
        <taxon>Flavobacteriia</taxon>
        <taxon>Flavobacteriales</taxon>
        <taxon>Flavobacteriaceae</taxon>
        <taxon>Flavobacterium</taxon>
    </lineage>
</organism>
<comment type="subcellular location">
    <subcellularLocation>
        <location evidence="1">Cell envelope</location>
    </subcellularLocation>
</comment>
<keyword evidence="3" id="KW-1015">Disulfide bond</keyword>
<evidence type="ECO:0000259" key="5">
    <source>
        <dbReference type="PROSITE" id="PS51352"/>
    </source>
</evidence>
<dbReference type="EMBL" id="CADCST010000085">
    <property type="protein sequence ID" value="CAA9199015.1"/>
    <property type="molecule type" value="Genomic_DNA"/>
</dbReference>
<dbReference type="CDD" id="cd02966">
    <property type="entry name" value="TlpA_like_family"/>
    <property type="match status" value="1"/>
</dbReference>
<keyword evidence="2" id="KW-0201">Cytochrome c-type biogenesis</keyword>
<name>A0A9W4X889_9FLAO</name>
<dbReference type="PANTHER" id="PTHR42852:SF6">
    <property type="entry name" value="THIOL:DISULFIDE INTERCHANGE PROTEIN DSBE"/>
    <property type="match status" value="1"/>
</dbReference>
<gene>
    <name evidence="7" type="primary">resA</name>
    <name evidence="6" type="synonym">resA_8</name>
    <name evidence="6" type="ORF">FLACOL7796_02527</name>
    <name evidence="7" type="ORF">TRV642_4532</name>
</gene>
<reference evidence="6 8" key="1">
    <citation type="submission" date="2020-02" db="EMBL/GenBank/DDBJ databases">
        <authorList>
            <person name="Criscuolo A."/>
        </authorList>
    </citation>
    <scope>NUCLEOTIDE SEQUENCE [LARGE SCALE GENOMIC DNA]</scope>
    <source>
        <strain evidence="6">CECT7796</strain>
    </source>
</reference>
<evidence type="ECO:0000313" key="7">
    <source>
        <dbReference type="EMBL" id="CAI2769176.1"/>
    </source>
</evidence>
<dbReference type="KEGG" id="fcs:TRV642_4532"/>
<evidence type="ECO:0000256" key="3">
    <source>
        <dbReference type="ARBA" id="ARBA00023157"/>
    </source>
</evidence>
<keyword evidence="8" id="KW-1185">Reference proteome</keyword>
<dbReference type="PROSITE" id="PS51352">
    <property type="entry name" value="THIOREDOXIN_2"/>
    <property type="match status" value="1"/>
</dbReference>
<dbReference type="GO" id="GO:0030313">
    <property type="term" value="C:cell envelope"/>
    <property type="evidence" value="ECO:0007669"/>
    <property type="project" value="UniProtKB-SubCell"/>
</dbReference>
<evidence type="ECO:0000256" key="1">
    <source>
        <dbReference type="ARBA" id="ARBA00004196"/>
    </source>
</evidence>
<dbReference type="InterPro" id="IPR050553">
    <property type="entry name" value="Thioredoxin_ResA/DsbE_sf"/>
</dbReference>
<dbReference type="EMBL" id="OX336425">
    <property type="protein sequence ID" value="CAI2769176.1"/>
    <property type="molecule type" value="Genomic_DNA"/>
</dbReference>
<sequence>MQVLKTSLRTTIKKNIMFKIKNIITLFTLIATVSITNAQIKVGDHFPDVQLQNNKNAVVKLNSFKGKTVLVDFWASWCAPCRLANKNLVKMYNQYKGQNFEIVGISIDNDKTKWLKAIEKDKMKHQQLIDPKGFDAKTAVTFGVDALPSTFLFDASGKLIAINPTEAQIIAQIKKNNK</sequence>
<dbReference type="AlphaFoldDB" id="A0A9W4X889"/>
<keyword evidence="4" id="KW-0676">Redox-active center</keyword>
<dbReference type="SUPFAM" id="SSF52833">
    <property type="entry name" value="Thioredoxin-like"/>
    <property type="match status" value="1"/>
</dbReference>